<dbReference type="PANTHER" id="PTHR43104:SF4">
    <property type="entry name" value="L-2-HYDROXYGLUTARATE DEHYDROGENASE, MITOCHONDRIAL"/>
    <property type="match status" value="1"/>
</dbReference>
<evidence type="ECO:0000256" key="1">
    <source>
        <dbReference type="ARBA" id="ARBA00001974"/>
    </source>
</evidence>
<dbReference type="Proteomes" id="UP000305874">
    <property type="component" value="Unassembled WGS sequence"/>
</dbReference>
<name>A0A5S3Y130_9GAMM</name>
<comment type="cofactor">
    <cofactor evidence="1">
        <name>FAD</name>
        <dbReference type="ChEBI" id="CHEBI:57692"/>
    </cofactor>
</comment>
<keyword evidence="2" id="KW-0285">Flavoprotein</keyword>
<evidence type="ECO:0000313" key="5">
    <source>
        <dbReference type="EMBL" id="TMP65966.1"/>
    </source>
</evidence>
<evidence type="ECO:0000256" key="2">
    <source>
        <dbReference type="ARBA" id="ARBA00022630"/>
    </source>
</evidence>
<evidence type="ECO:0000313" key="6">
    <source>
        <dbReference type="Proteomes" id="UP000305874"/>
    </source>
</evidence>
<protein>
    <submittedName>
        <fullName evidence="5">FAD-dependent oxidoreductase</fullName>
    </submittedName>
</protein>
<comment type="caution">
    <text evidence="5">The sequence shown here is derived from an EMBL/GenBank/DDBJ whole genome shotgun (WGS) entry which is preliminary data.</text>
</comment>
<gene>
    <name evidence="5" type="ORF">CWC05_23905</name>
</gene>
<accession>A0A5S3Y130</accession>
<reference evidence="5 6" key="1">
    <citation type="submission" date="2017-12" db="EMBL/GenBank/DDBJ databases">
        <authorList>
            <person name="Paulsen S."/>
            <person name="Gram L.K."/>
        </authorList>
    </citation>
    <scope>NUCLEOTIDE SEQUENCE [LARGE SCALE GENOMIC DNA]</scope>
    <source>
        <strain evidence="5 6">S2897</strain>
    </source>
</reference>
<dbReference type="AlphaFoldDB" id="A0A5S3Y130"/>
<reference evidence="6" key="2">
    <citation type="submission" date="2019-06" db="EMBL/GenBank/DDBJ databases">
        <title>Co-occurence of chitin degradation, pigmentation and bioactivity in marine Pseudoalteromonas.</title>
        <authorList>
            <person name="Sonnenschein E.C."/>
            <person name="Bech P.K."/>
        </authorList>
    </citation>
    <scope>NUCLEOTIDE SEQUENCE [LARGE SCALE GENOMIC DNA]</scope>
    <source>
        <strain evidence="6">S2897</strain>
    </source>
</reference>
<organism evidence="5 6">
    <name type="scientific">Pseudoalteromonas ruthenica</name>
    <dbReference type="NCBI Taxonomy" id="151081"/>
    <lineage>
        <taxon>Bacteria</taxon>
        <taxon>Pseudomonadati</taxon>
        <taxon>Pseudomonadota</taxon>
        <taxon>Gammaproteobacteria</taxon>
        <taxon>Alteromonadales</taxon>
        <taxon>Pseudoalteromonadaceae</taxon>
        <taxon>Pseudoalteromonas</taxon>
    </lineage>
</organism>
<dbReference type="Gene3D" id="3.30.9.10">
    <property type="entry name" value="D-Amino Acid Oxidase, subunit A, domain 2"/>
    <property type="match status" value="1"/>
</dbReference>
<feature type="non-terminal residue" evidence="5">
    <location>
        <position position="68"/>
    </location>
</feature>
<sequence length="68" mass="7761">GQHPFTHLVYPVPEQHGLGIHATLDLAGQLRFGPDTQFISSLNYHIDDHEKNKFVHAIKQYWPALDEA</sequence>
<feature type="non-terminal residue" evidence="5">
    <location>
        <position position="1"/>
    </location>
</feature>
<proteinExistence type="predicted"/>
<evidence type="ECO:0000256" key="3">
    <source>
        <dbReference type="ARBA" id="ARBA00022827"/>
    </source>
</evidence>
<dbReference type="GO" id="GO:0047545">
    <property type="term" value="F:(S)-2-hydroxyglutarate dehydrogenase activity"/>
    <property type="evidence" value="ECO:0007669"/>
    <property type="project" value="TreeGrafter"/>
</dbReference>
<dbReference type="PANTHER" id="PTHR43104">
    <property type="entry name" value="L-2-HYDROXYGLUTARATE DEHYDROGENASE, MITOCHONDRIAL"/>
    <property type="match status" value="1"/>
</dbReference>
<keyword evidence="3" id="KW-0274">FAD</keyword>
<evidence type="ECO:0000256" key="4">
    <source>
        <dbReference type="ARBA" id="ARBA00023002"/>
    </source>
</evidence>
<dbReference type="EMBL" id="PNCG01001088">
    <property type="protein sequence ID" value="TMP65966.1"/>
    <property type="molecule type" value="Genomic_DNA"/>
</dbReference>
<keyword evidence="4" id="KW-0560">Oxidoreductase</keyword>